<evidence type="ECO:0000259" key="6">
    <source>
        <dbReference type="Pfam" id="PF04357"/>
    </source>
</evidence>
<evidence type="ECO:0000256" key="1">
    <source>
        <dbReference type="ARBA" id="ARBA00004167"/>
    </source>
</evidence>
<keyword evidence="8" id="KW-1185">Reference proteome</keyword>
<keyword evidence="3 5" id="KW-1133">Transmembrane helix</keyword>
<keyword evidence="4 5" id="KW-0472">Membrane</keyword>
<dbReference type="Pfam" id="PF04357">
    <property type="entry name" value="TamB"/>
    <property type="match status" value="1"/>
</dbReference>
<evidence type="ECO:0000256" key="4">
    <source>
        <dbReference type="ARBA" id="ARBA00023136"/>
    </source>
</evidence>
<dbReference type="RefSeq" id="WP_085050624.1">
    <property type="nucleotide sequence ID" value="NZ_LNQR01000001.1"/>
</dbReference>
<dbReference type="Proteomes" id="UP000060487">
    <property type="component" value="Unassembled WGS sequence"/>
</dbReference>
<dbReference type="PANTHER" id="PTHR36985">
    <property type="entry name" value="TRANSLOCATION AND ASSEMBLY MODULE SUBUNIT TAMB"/>
    <property type="match status" value="1"/>
</dbReference>
<dbReference type="InterPro" id="IPR007452">
    <property type="entry name" value="TamB_C"/>
</dbReference>
<evidence type="ECO:0000256" key="3">
    <source>
        <dbReference type="ARBA" id="ARBA00022989"/>
    </source>
</evidence>
<reference evidence="7 8" key="1">
    <citation type="submission" date="2015-11" db="EMBL/GenBank/DDBJ databases">
        <authorList>
            <person name="Lin W."/>
        </authorList>
    </citation>
    <scope>NUCLEOTIDE SEQUENCE [LARGE SCALE GENOMIC DNA]</scope>
    <source>
        <strain evidence="7 8">HCH-1</strain>
    </source>
</reference>
<proteinExistence type="predicted"/>
<dbReference type="EMBL" id="LNQR01000001">
    <property type="protein sequence ID" value="KWT95160.1"/>
    <property type="molecule type" value="Genomic_DNA"/>
</dbReference>
<protein>
    <recommendedName>
        <fullName evidence="6">Translocation and assembly module TamB C-terminal domain-containing protein</fullName>
    </recommendedName>
</protein>
<dbReference type="PANTHER" id="PTHR36985:SF1">
    <property type="entry name" value="TRANSLOCATION AND ASSEMBLY MODULE SUBUNIT TAMB"/>
    <property type="match status" value="1"/>
</dbReference>
<gene>
    <name evidence="7" type="ORF">ASN18_0089</name>
</gene>
<accession>A0ABR5SM05</accession>
<feature type="domain" description="Translocation and assembly module TamB C-terminal" evidence="6">
    <location>
        <begin position="991"/>
        <end position="1317"/>
    </location>
</feature>
<sequence>MANIELKKYLKFIVILAVFYGILFLVHYHVGRYAKNALTVELKKLFGDSVAIDKLQVSIFPLQGSINGLSIKDEQGAQIIKLKSATAYLRILPLLFKQITIQKLYIDTLLLDADSKQLDQLMRQLKKDDKTKKPAPAVEIVSLDIKQFAVKFRDKGHYYTVSMADMKGQLTAREIWARLNDIYFDSSALKHKPAEIPHINSITFKAIAAPAMLPKGNSYQISLLSIMADGAEIRAKGDIRGNKIELDTKANIKIDYLKRVLGLKGSGGGDVKLSGLLGYNGTEPKLNVSAEGKIHVETLLELIGEKEPIFGETDFKGKISGTLKTLKATGEAFMKKGGFYGVEVDTLSCGILYENNKLKFHDGKARLYNGKATHAEAVLNMPKVNHFTLDVDVEDIDSPPVFKLIDWDPGVSQGKVSGNIKSAGQYFSPDAKFKFIRSKNVKPNGAANVIERIDEITGSVSVRGDNVTIHEANIKTPLTEGKISGTLNTTTDALNLLGALRTKDAADLMRPYSEDLRGAGTYEGNITGTGKSPLITGTVSLSNGSLFDIGYLSSKSYIRYVKERLSIEDGVAALNTGTCTYNGTAVMANPKHIFDLSNPVLSISVNAKDVAIRELAKKHPSSVMAEGLVNTSFKITGTPERLRFDGDLNIPALTALKTPVGRLTSSFIYEGDIIKLGSLTVTRGGSTITADMNILKKGRPWHDVKAFLYNVKSRSCTMNTKDTPVAAQLAEYSVDGAFECAFSGEGSLNSPSLTFSAATKGLKVKGINIGSSSVNGTLRKDSIELSGSLLEGRVSGDGRLSLSKAMPWSANIALKKGNYETLASGFMKDLPPEMKLNIEGKAALSGTMDSIAGTMNLPVFNLSTGDYTLGSTAPVGLSINGRAVNFNSFSLKSGPAKFSITGGLVIGRSYNLKLEGSPKLKFFQGVSEKISHLNGDANISISLAGDWKAPQIRGDTEIKDGSIGFKNAKYYINEINGKLTFDSNKMVVNGFTGKVGGGTVSGAGAVNLDGFHIKQFYIDGKLKDMPLTDPDGFKLKYHGDVTYRGDMTKQILSGAIVIDMAKYTKTISWQDMIFGNNTGQSSSTSAFKDTQLNLSIKGDKNISIDNNIAETSLKLDVTLRGTLSQPLLYGRVTAASGKVRFMNREFDINHANLDFPGTADINPYLNVMAETAMKGYNIKMFLDGQLKRFNLTMTSEPKLKEADILKLFAGPDGGSTAAASIITGKYQNIVEDRIKSLTGLNRFEVSSAQSEDKSTVTPQVTISKKFLDNKLNVLMTSGTTKGEVIKLEYKINQSTSLVGERNELGSLGADVKFRFTFK</sequence>
<feature type="transmembrane region" description="Helical" evidence="5">
    <location>
        <begin position="12"/>
        <end position="30"/>
    </location>
</feature>
<comment type="subcellular location">
    <subcellularLocation>
        <location evidence="1">Membrane</location>
        <topology evidence="1">Single-pass membrane protein</topology>
    </subcellularLocation>
</comment>
<name>A0ABR5SM05_9BACT</name>
<keyword evidence="2 5" id="KW-0812">Transmembrane</keyword>
<evidence type="ECO:0000313" key="8">
    <source>
        <dbReference type="Proteomes" id="UP000060487"/>
    </source>
</evidence>
<organism evidence="7 8">
    <name type="scientific">Candidatus Magnetominusculus xianensis</name>
    <dbReference type="NCBI Taxonomy" id="1748249"/>
    <lineage>
        <taxon>Bacteria</taxon>
        <taxon>Pseudomonadati</taxon>
        <taxon>Nitrospirota</taxon>
        <taxon>Nitrospiria</taxon>
        <taxon>Nitrospirales</taxon>
        <taxon>Nitrospiraceae</taxon>
        <taxon>Candidatus Magnetominusculus</taxon>
    </lineage>
</organism>
<evidence type="ECO:0000256" key="5">
    <source>
        <dbReference type="SAM" id="Phobius"/>
    </source>
</evidence>
<evidence type="ECO:0000313" key="7">
    <source>
        <dbReference type="EMBL" id="KWT95160.1"/>
    </source>
</evidence>
<evidence type="ECO:0000256" key="2">
    <source>
        <dbReference type="ARBA" id="ARBA00022692"/>
    </source>
</evidence>
<comment type="caution">
    <text evidence="7">The sequence shown here is derived from an EMBL/GenBank/DDBJ whole genome shotgun (WGS) entry which is preliminary data.</text>
</comment>